<feature type="domain" description="HTH gntR-type" evidence="4">
    <location>
        <begin position="17"/>
        <end position="84"/>
    </location>
</feature>
<sequence length="247" mass="27206">MALSTGRPAAPRLIETPSLSDQVRNILLEALTSGQLRPGDRINEAELARALGISRNPIREAVSGLAQRGFLVSAPRRGHFLRHFTPQDVNDVFSFRICVESFAIRQAVPLMTPGDHEDLRGIVERMIAAAHAKRLSDLREEDMALHRRICEFSRNRQTVRAHEGIDTEVQMLIAFVDLDHETPIETALAHVPIVEAMATGDIGRSVGAMEDHLRATWDHVLEVYGQLGIGAPGRMPRPEAVPAEGIG</sequence>
<dbReference type="EMBL" id="JAUSVK010000001">
    <property type="protein sequence ID" value="MDQ0394386.1"/>
    <property type="molecule type" value="Genomic_DNA"/>
</dbReference>
<keyword evidence="3" id="KW-0804">Transcription</keyword>
<dbReference type="InterPro" id="IPR011711">
    <property type="entry name" value="GntR_C"/>
</dbReference>
<comment type="caution">
    <text evidence="5">The sequence shown here is derived from an EMBL/GenBank/DDBJ whole genome shotgun (WGS) entry which is preliminary data.</text>
</comment>
<dbReference type="InterPro" id="IPR008920">
    <property type="entry name" value="TF_FadR/GntR_C"/>
</dbReference>
<dbReference type="Pfam" id="PF00392">
    <property type="entry name" value="GntR"/>
    <property type="match status" value="1"/>
</dbReference>
<dbReference type="Gene3D" id="1.20.120.530">
    <property type="entry name" value="GntR ligand-binding domain-like"/>
    <property type="match status" value="1"/>
</dbReference>
<dbReference type="SMART" id="SM00345">
    <property type="entry name" value="HTH_GNTR"/>
    <property type="match status" value="1"/>
</dbReference>
<keyword evidence="2 5" id="KW-0238">DNA-binding</keyword>
<dbReference type="PANTHER" id="PTHR43537:SF45">
    <property type="entry name" value="GNTR FAMILY REGULATORY PROTEIN"/>
    <property type="match status" value="1"/>
</dbReference>
<dbReference type="Proteomes" id="UP001237448">
    <property type="component" value="Unassembled WGS sequence"/>
</dbReference>
<dbReference type="InterPro" id="IPR000524">
    <property type="entry name" value="Tscrpt_reg_HTH_GntR"/>
</dbReference>
<name>A0ABU0FIQ0_9HYPH</name>
<evidence type="ECO:0000259" key="4">
    <source>
        <dbReference type="PROSITE" id="PS50949"/>
    </source>
</evidence>
<evidence type="ECO:0000256" key="2">
    <source>
        <dbReference type="ARBA" id="ARBA00023125"/>
    </source>
</evidence>
<organism evidence="5 6">
    <name type="scientific">Labrys monachus</name>
    <dbReference type="NCBI Taxonomy" id="217067"/>
    <lineage>
        <taxon>Bacteria</taxon>
        <taxon>Pseudomonadati</taxon>
        <taxon>Pseudomonadota</taxon>
        <taxon>Alphaproteobacteria</taxon>
        <taxon>Hyphomicrobiales</taxon>
        <taxon>Xanthobacteraceae</taxon>
        <taxon>Labrys</taxon>
    </lineage>
</organism>
<dbReference type="Gene3D" id="1.10.10.10">
    <property type="entry name" value="Winged helix-like DNA-binding domain superfamily/Winged helix DNA-binding domain"/>
    <property type="match status" value="1"/>
</dbReference>
<dbReference type="CDD" id="cd07377">
    <property type="entry name" value="WHTH_GntR"/>
    <property type="match status" value="1"/>
</dbReference>
<evidence type="ECO:0000313" key="6">
    <source>
        <dbReference type="Proteomes" id="UP001237448"/>
    </source>
</evidence>
<gene>
    <name evidence="5" type="ORF">J3R73_004178</name>
</gene>
<dbReference type="GO" id="GO:0003677">
    <property type="term" value="F:DNA binding"/>
    <property type="evidence" value="ECO:0007669"/>
    <property type="project" value="UniProtKB-KW"/>
</dbReference>
<dbReference type="PANTHER" id="PTHR43537">
    <property type="entry name" value="TRANSCRIPTIONAL REGULATOR, GNTR FAMILY"/>
    <property type="match status" value="1"/>
</dbReference>
<keyword evidence="1" id="KW-0805">Transcription regulation</keyword>
<dbReference type="SUPFAM" id="SSF48008">
    <property type="entry name" value="GntR ligand-binding domain-like"/>
    <property type="match status" value="1"/>
</dbReference>
<protein>
    <submittedName>
        <fullName evidence="5">DNA-binding GntR family transcriptional regulator</fullName>
    </submittedName>
</protein>
<dbReference type="InterPro" id="IPR036390">
    <property type="entry name" value="WH_DNA-bd_sf"/>
</dbReference>
<dbReference type="PROSITE" id="PS50949">
    <property type="entry name" value="HTH_GNTR"/>
    <property type="match status" value="1"/>
</dbReference>
<evidence type="ECO:0000256" key="1">
    <source>
        <dbReference type="ARBA" id="ARBA00023015"/>
    </source>
</evidence>
<proteinExistence type="predicted"/>
<evidence type="ECO:0000256" key="3">
    <source>
        <dbReference type="ARBA" id="ARBA00023163"/>
    </source>
</evidence>
<dbReference type="SUPFAM" id="SSF46785">
    <property type="entry name" value="Winged helix' DNA-binding domain"/>
    <property type="match status" value="1"/>
</dbReference>
<dbReference type="InterPro" id="IPR036388">
    <property type="entry name" value="WH-like_DNA-bd_sf"/>
</dbReference>
<keyword evidence="6" id="KW-1185">Reference proteome</keyword>
<reference evidence="5 6" key="1">
    <citation type="submission" date="2023-07" db="EMBL/GenBank/DDBJ databases">
        <title>Genomic Encyclopedia of Type Strains, Phase IV (KMG-IV): sequencing the most valuable type-strain genomes for metagenomic binning, comparative biology and taxonomic classification.</title>
        <authorList>
            <person name="Goeker M."/>
        </authorList>
    </citation>
    <scope>NUCLEOTIDE SEQUENCE [LARGE SCALE GENOMIC DNA]</scope>
    <source>
        <strain evidence="5 6">DSM 5896</strain>
    </source>
</reference>
<dbReference type="RefSeq" id="WP_307431305.1">
    <property type="nucleotide sequence ID" value="NZ_JAUSVK010000001.1"/>
</dbReference>
<dbReference type="Pfam" id="PF07729">
    <property type="entry name" value="FCD"/>
    <property type="match status" value="1"/>
</dbReference>
<dbReference type="SMART" id="SM00895">
    <property type="entry name" value="FCD"/>
    <property type="match status" value="1"/>
</dbReference>
<evidence type="ECO:0000313" key="5">
    <source>
        <dbReference type="EMBL" id="MDQ0394386.1"/>
    </source>
</evidence>
<accession>A0ABU0FIQ0</accession>